<organism evidence="2">
    <name type="scientific">anaerobic digester metagenome</name>
    <dbReference type="NCBI Taxonomy" id="1263854"/>
    <lineage>
        <taxon>unclassified sequences</taxon>
        <taxon>metagenomes</taxon>
        <taxon>ecological metagenomes</taxon>
    </lineage>
</organism>
<dbReference type="Gene3D" id="3.60.110.10">
    <property type="entry name" value="Carbon-nitrogen hydrolase"/>
    <property type="match status" value="1"/>
</dbReference>
<evidence type="ECO:0000259" key="1">
    <source>
        <dbReference type="PROSITE" id="PS50263"/>
    </source>
</evidence>
<dbReference type="SUPFAM" id="SSF56317">
    <property type="entry name" value="Carbon-nitrogen hydrolase"/>
    <property type="match status" value="1"/>
</dbReference>
<reference evidence="2" key="1">
    <citation type="submission" date="2019-03" db="EMBL/GenBank/DDBJ databases">
        <authorList>
            <person name="Hao L."/>
        </authorList>
    </citation>
    <scope>NUCLEOTIDE SEQUENCE</scope>
</reference>
<dbReference type="PANTHER" id="PTHR23088:SF27">
    <property type="entry name" value="DEAMINATED GLUTATHIONE AMIDASE"/>
    <property type="match status" value="1"/>
</dbReference>
<gene>
    <name evidence="2" type="ORF">SCFA_750033</name>
</gene>
<dbReference type="InterPro" id="IPR003010">
    <property type="entry name" value="C-N_Hydrolase"/>
</dbReference>
<dbReference type="InterPro" id="IPR036526">
    <property type="entry name" value="C-N_Hydrolase_sf"/>
</dbReference>
<protein>
    <submittedName>
        <fullName evidence="2">2-oxoglutaramate amidase</fullName>
        <ecNumber evidence="2">3.5.1.111</ecNumber>
    </submittedName>
</protein>
<dbReference type="AlphaFoldDB" id="A0A485M7I5"/>
<proteinExistence type="predicted"/>
<dbReference type="PROSITE" id="PS50263">
    <property type="entry name" value="CN_HYDROLASE"/>
    <property type="match status" value="1"/>
</dbReference>
<accession>A0A485M7I5</accession>
<keyword evidence="2" id="KW-0378">Hydrolase</keyword>
<name>A0A485M7I5_9ZZZZ</name>
<dbReference type="Pfam" id="PF00795">
    <property type="entry name" value="CN_hydrolase"/>
    <property type="match status" value="1"/>
</dbReference>
<evidence type="ECO:0000313" key="2">
    <source>
        <dbReference type="EMBL" id="VFU17964.1"/>
    </source>
</evidence>
<feature type="domain" description="CN hydrolase" evidence="1">
    <location>
        <begin position="4"/>
        <end position="248"/>
    </location>
</feature>
<dbReference type="PANTHER" id="PTHR23088">
    <property type="entry name" value="NITRILASE-RELATED"/>
    <property type="match status" value="1"/>
</dbReference>
<sequence length="277" mass="30657">MDTVAIGICQIRQGYDFEDNLNRAYAMIDQAAGGGAEVVVLPEMFFTPYEPASIRNAAPLAHRAVEGLRQRAARHGILLVAGSMPWEGDGKRFFNRSFVFDSNGEEIYHHDKVHLFDCTPPGGPAIRESDVIMPGDDLGVFETPWGAASVVVCYDVRFSPVAQILADRNVRILFVPAAFSLATGTAHWEMLVRIRALEIQGFVVGVQPAYNPKLGYIPYGHSLVASPWGQVLYDAGADEALSVVNIDLEEIKLIREKFPLLAHRRRDLYQTSWLGKS</sequence>
<dbReference type="GO" id="GO:0106008">
    <property type="term" value="F:2-oxoglutaramate amidase activity"/>
    <property type="evidence" value="ECO:0007669"/>
    <property type="project" value="UniProtKB-EC"/>
</dbReference>
<dbReference type="EMBL" id="CAADRM010000142">
    <property type="protein sequence ID" value="VFU17964.1"/>
    <property type="molecule type" value="Genomic_DNA"/>
</dbReference>
<dbReference type="EC" id="3.5.1.111" evidence="2"/>